<dbReference type="GO" id="GO:0005680">
    <property type="term" value="C:anaphase-promoting complex"/>
    <property type="evidence" value="ECO:0007669"/>
    <property type="project" value="InterPro"/>
</dbReference>
<dbReference type="GO" id="GO:0051301">
    <property type="term" value="P:cell division"/>
    <property type="evidence" value="ECO:0007669"/>
    <property type="project" value="UniProtKB-KW"/>
</dbReference>
<evidence type="ECO:0000256" key="4">
    <source>
        <dbReference type="ARBA" id="ARBA00022786"/>
    </source>
</evidence>
<dbReference type="SMART" id="SM01337">
    <property type="entry name" value="APC10"/>
    <property type="match status" value="1"/>
</dbReference>
<evidence type="ECO:0000313" key="9">
    <source>
        <dbReference type="Proteomes" id="UP000244855"/>
    </source>
</evidence>
<gene>
    <name evidence="8" type="ORF">DM02DRAFT_731567</name>
</gene>
<dbReference type="EMBL" id="KZ805482">
    <property type="protein sequence ID" value="PVH95829.1"/>
    <property type="molecule type" value="Genomic_DNA"/>
</dbReference>
<feature type="compositionally biased region" description="Basic residues" evidence="6">
    <location>
        <begin position="324"/>
        <end position="333"/>
    </location>
</feature>
<feature type="region of interest" description="Disordered" evidence="6">
    <location>
        <begin position="416"/>
        <end position="453"/>
    </location>
</feature>
<comment type="similarity">
    <text evidence="1">Belongs to the APC10 family.</text>
</comment>
<keyword evidence="4" id="KW-0833">Ubl conjugation pathway</keyword>
<evidence type="ECO:0000256" key="1">
    <source>
        <dbReference type="ARBA" id="ARBA00006762"/>
    </source>
</evidence>
<keyword evidence="9" id="KW-1185">Reference proteome</keyword>
<dbReference type="Proteomes" id="UP000244855">
    <property type="component" value="Unassembled WGS sequence"/>
</dbReference>
<protein>
    <submittedName>
        <fullName evidence="8">Galactose-binding like protein</fullName>
    </submittedName>
</protein>
<dbReference type="AlphaFoldDB" id="A0A2V1DF68"/>
<dbReference type="Gene3D" id="2.60.120.260">
    <property type="entry name" value="Galactose-binding domain-like"/>
    <property type="match status" value="1"/>
</dbReference>
<dbReference type="CDD" id="cd08366">
    <property type="entry name" value="APC10"/>
    <property type="match status" value="1"/>
</dbReference>
<dbReference type="InterPro" id="IPR016901">
    <property type="entry name" value="APC10/Doc1"/>
</dbReference>
<feature type="compositionally biased region" description="Pro residues" evidence="6">
    <location>
        <begin position="10"/>
        <end position="19"/>
    </location>
</feature>
<evidence type="ECO:0000259" key="7">
    <source>
        <dbReference type="PROSITE" id="PS51284"/>
    </source>
</evidence>
<dbReference type="GO" id="GO:0031145">
    <property type="term" value="P:anaphase-promoting complex-dependent catabolic process"/>
    <property type="evidence" value="ECO:0007669"/>
    <property type="project" value="InterPro"/>
</dbReference>
<sequence length="453" mass="48899">MPPTYRRRVPQPPLSPPEADPYSDSDEEYVDQDAGEAEEIEDLEEGLEQDEDDEEVEEDAVASPIPSPTSLANSAPPPNFREISTLASWTVSSSKPGCSIPQLRHPSTQLFWQSDGPQPHYLNIHFFKLVRVVGLRLFLDFEADESYTPTRILLLAGSGMNDLVEWGEMRLENPRGWIWADFEGVRDPETDSDSDTGSGSDSDDSDAMDQDDANERRGARAPTTRQGRNAAPLLLPPPETTPRGGGGDDPTSDFENATPSFTTPIPTQTQPNPSTFTTPTPGGPNPLATDTPTLPVSLARPTPRHPFTPLDPSTTTTTTTPASARRRRARKPPKPPVLRCHLIQIKILENHQNGKDTHLRGLQVFALDNERDPLAAAAKEAAAYRREGRSGGAGSVRVPRAVMGAGDGDDGGVEFAGLGGARRGRGMMVGRNDGGGSGGGGEWMMMGEEPVLR</sequence>
<feature type="region of interest" description="Disordered" evidence="6">
    <location>
        <begin position="185"/>
        <end position="335"/>
    </location>
</feature>
<evidence type="ECO:0000256" key="5">
    <source>
        <dbReference type="ARBA" id="ARBA00023306"/>
    </source>
</evidence>
<dbReference type="OrthoDB" id="24948at2759"/>
<organism evidence="8 9">
    <name type="scientific">Periconia macrospinosa</name>
    <dbReference type="NCBI Taxonomy" id="97972"/>
    <lineage>
        <taxon>Eukaryota</taxon>
        <taxon>Fungi</taxon>
        <taxon>Dikarya</taxon>
        <taxon>Ascomycota</taxon>
        <taxon>Pezizomycotina</taxon>
        <taxon>Dothideomycetes</taxon>
        <taxon>Pleosporomycetidae</taxon>
        <taxon>Pleosporales</taxon>
        <taxon>Massarineae</taxon>
        <taxon>Periconiaceae</taxon>
        <taxon>Periconia</taxon>
    </lineage>
</organism>
<evidence type="ECO:0000256" key="2">
    <source>
        <dbReference type="ARBA" id="ARBA00022618"/>
    </source>
</evidence>
<feature type="compositionally biased region" description="Low complexity" evidence="6">
    <location>
        <begin position="258"/>
        <end position="280"/>
    </location>
</feature>
<feature type="region of interest" description="Disordered" evidence="6">
    <location>
        <begin position="1"/>
        <end position="79"/>
    </location>
</feature>
<feature type="compositionally biased region" description="Acidic residues" evidence="6">
    <location>
        <begin position="21"/>
        <end position="60"/>
    </location>
</feature>
<feature type="compositionally biased region" description="Low complexity" evidence="6">
    <location>
        <begin position="312"/>
        <end position="323"/>
    </location>
</feature>
<dbReference type="Pfam" id="PF03256">
    <property type="entry name" value="ANAPC10"/>
    <property type="match status" value="2"/>
</dbReference>
<dbReference type="InterPro" id="IPR004939">
    <property type="entry name" value="APC_su10/DOC_dom"/>
</dbReference>
<keyword evidence="5" id="KW-0131">Cell cycle</keyword>
<keyword evidence="3" id="KW-0498">Mitosis</keyword>
<evidence type="ECO:0000256" key="3">
    <source>
        <dbReference type="ARBA" id="ARBA00022776"/>
    </source>
</evidence>
<dbReference type="GO" id="GO:0070979">
    <property type="term" value="P:protein K11-linked ubiquitination"/>
    <property type="evidence" value="ECO:0007669"/>
    <property type="project" value="TreeGrafter"/>
</dbReference>
<evidence type="ECO:0000313" key="8">
    <source>
        <dbReference type="EMBL" id="PVH95829.1"/>
    </source>
</evidence>
<dbReference type="PANTHER" id="PTHR12936:SF0">
    <property type="entry name" value="ANAPHASE-PROMOTING COMPLEX SUBUNIT 10"/>
    <property type="match status" value="1"/>
</dbReference>
<accession>A0A2V1DF68</accession>
<reference evidence="8 9" key="1">
    <citation type="journal article" date="2018" name="Sci. Rep.">
        <title>Comparative genomics provides insights into the lifestyle and reveals functional heterogeneity of dark septate endophytic fungi.</title>
        <authorList>
            <person name="Knapp D.G."/>
            <person name="Nemeth J.B."/>
            <person name="Barry K."/>
            <person name="Hainaut M."/>
            <person name="Henrissat B."/>
            <person name="Johnson J."/>
            <person name="Kuo A."/>
            <person name="Lim J.H.P."/>
            <person name="Lipzen A."/>
            <person name="Nolan M."/>
            <person name="Ohm R.A."/>
            <person name="Tamas L."/>
            <person name="Grigoriev I.V."/>
            <person name="Spatafora J.W."/>
            <person name="Nagy L.G."/>
            <person name="Kovacs G.M."/>
        </authorList>
    </citation>
    <scope>NUCLEOTIDE SEQUENCE [LARGE SCALE GENOMIC DNA]</scope>
    <source>
        <strain evidence="8 9">DSE2036</strain>
    </source>
</reference>
<name>A0A2V1DF68_9PLEO</name>
<feature type="compositionally biased region" description="Acidic residues" evidence="6">
    <location>
        <begin position="201"/>
        <end position="212"/>
    </location>
</feature>
<feature type="compositionally biased region" description="Gly residues" evidence="6">
    <location>
        <begin position="432"/>
        <end position="442"/>
    </location>
</feature>
<keyword evidence="2" id="KW-0132">Cell division</keyword>
<feature type="domain" description="DOC" evidence="7">
    <location>
        <begin position="59"/>
        <end position="391"/>
    </location>
</feature>
<evidence type="ECO:0000256" key="6">
    <source>
        <dbReference type="SAM" id="MobiDB-lite"/>
    </source>
</evidence>
<proteinExistence type="inferred from homology"/>
<dbReference type="PANTHER" id="PTHR12936">
    <property type="entry name" value="ANAPHASE-PROMOTING COMPLEX 10"/>
    <property type="match status" value="1"/>
</dbReference>
<dbReference type="PROSITE" id="PS51284">
    <property type="entry name" value="DOC"/>
    <property type="match status" value="1"/>
</dbReference>
<dbReference type="SUPFAM" id="SSF49785">
    <property type="entry name" value="Galactose-binding domain-like"/>
    <property type="match status" value="1"/>
</dbReference>
<dbReference type="STRING" id="97972.A0A2V1DF68"/>
<dbReference type="InterPro" id="IPR008979">
    <property type="entry name" value="Galactose-bd-like_sf"/>
</dbReference>